<feature type="chain" id="PRO_5043462300" description="Organic cation transporter" evidence="6">
    <location>
        <begin position="22"/>
        <end position="106"/>
    </location>
</feature>
<proteinExistence type="predicted"/>
<dbReference type="GO" id="GO:0016020">
    <property type="term" value="C:membrane"/>
    <property type="evidence" value="ECO:0007669"/>
    <property type="project" value="UniProtKB-SubCell"/>
</dbReference>
<evidence type="ECO:0000256" key="1">
    <source>
        <dbReference type="ARBA" id="ARBA00004141"/>
    </source>
</evidence>
<keyword evidence="6" id="KW-0732">Signal</keyword>
<protein>
    <recommendedName>
        <fullName evidence="9">Organic cation transporter</fullName>
    </recommendedName>
</protein>
<dbReference type="EMBL" id="JAFNEN010000128">
    <property type="protein sequence ID" value="KAG8193138.1"/>
    <property type="molecule type" value="Genomic_DNA"/>
</dbReference>
<keyword evidence="3" id="KW-1133">Transmembrane helix</keyword>
<keyword evidence="8" id="KW-1185">Reference proteome</keyword>
<keyword evidence="4" id="KW-0472">Membrane</keyword>
<dbReference type="Gene3D" id="1.20.1250.20">
    <property type="entry name" value="MFS general substrate transporter like domains"/>
    <property type="match status" value="1"/>
</dbReference>
<name>A0AAV6VB87_9ARAC</name>
<feature type="compositionally biased region" description="Polar residues" evidence="5">
    <location>
        <begin position="96"/>
        <end position="106"/>
    </location>
</feature>
<organism evidence="7 8">
    <name type="scientific">Oedothorax gibbosus</name>
    <dbReference type="NCBI Taxonomy" id="931172"/>
    <lineage>
        <taxon>Eukaryota</taxon>
        <taxon>Metazoa</taxon>
        <taxon>Ecdysozoa</taxon>
        <taxon>Arthropoda</taxon>
        <taxon>Chelicerata</taxon>
        <taxon>Arachnida</taxon>
        <taxon>Araneae</taxon>
        <taxon>Araneomorphae</taxon>
        <taxon>Entelegynae</taxon>
        <taxon>Araneoidea</taxon>
        <taxon>Linyphiidae</taxon>
        <taxon>Erigoninae</taxon>
        <taxon>Oedothorax</taxon>
    </lineage>
</organism>
<reference evidence="7 8" key="1">
    <citation type="journal article" date="2022" name="Nat. Ecol. Evol.">
        <title>A masculinizing supergene underlies an exaggerated male reproductive morph in a spider.</title>
        <authorList>
            <person name="Hendrickx F."/>
            <person name="De Corte Z."/>
            <person name="Sonet G."/>
            <person name="Van Belleghem S.M."/>
            <person name="Kostlbacher S."/>
            <person name="Vangestel C."/>
        </authorList>
    </citation>
    <scope>NUCLEOTIDE SEQUENCE [LARGE SCALE GENOMIC DNA]</scope>
    <source>
        <strain evidence="7">W744_W776</strain>
    </source>
</reference>
<feature type="signal peptide" evidence="6">
    <location>
        <begin position="1"/>
        <end position="21"/>
    </location>
</feature>
<dbReference type="InterPro" id="IPR036259">
    <property type="entry name" value="MFS_trans_sf"/>
</dbReference>
<keyword evidence="2" id="KW-0812">Transmembrane</keyword>
<comment type="caution">
    <text evidence="7">The sequence shown here is derived from an EMBL/GenBank/DDBJ whole genome shotgun (WGS) entry which is preliminary data.</text>
</comment>
<evidence type="ECO:0000256" key="4">
    <source>
        <dbReference type="ARBA" id="ARBA00023136"/>
    </source>
</evidence>
<evidence type="ECO:0000256" key="5">
    <source>
        <dbReference type="SAM" id="MobiDB-lite"/>
    </source>
</evidence>
<dbReference type="PANTHER" id="PTHR24064">
    <property type="entry name" value="SOLUTE CARRIER FAMILY 22 MEMBER"/>
    <property type="match status" value="1"/>
</dbReference>
<dbReference type="AlphaFoldDB" id="A0AAV6VB87"/>
<evidence type="ECO:0008006" key="9">
    <source>
        <dbReference type="Google" id="ProtNLM"/>
    </source>
</evidence>
<evidence type="ECO:0000313" key="8">
    <source>
        <dbReference type="Proteomes" id="UP000827092"/>
    </source>
</evidence>
<sequence>MIGKLCVTGSFSLLYIYVSELFPTVVRNAALGSCSTCARVSSMLAPFVRELGCTLITRSNVLYGVLALTSGLLSLLLPETKGSNMPDTMEEGEAFGQSQRQTTVHK</sequence>
<gene>
    <name evidence="7" type="ORF">JTE90_006970</name>
</gene>
<evidence type="ECO:0000313" key="7">
    <source>
        <dbReference type="EMBL" id="KAG8193138.1"/>
    </source>
</evidence>
<dbReference type="SUPFAM" id="SSF103473">
    <property type="entry name" value="MFS general substrate transporter"/>
    <property type="match status" value="1"/>
</dbReference>
<evidence type="ECO:0000256" key="6">
    <source>
        <dbReference type="SAM" id="SignalP"/>
    </source>
</evidence>
<evidence type="ECO:0000256" key="3">
    <source>
        <dbReference type="ARBA" id="ARBA00022989"/>
    </source>
</evidence>
<dbReference type="Proteomes" id="UP000827092">
    <property type="component" value="Unassembled WGS sequence"/>
</dbReference>
<comment type="subcellular location">
    <subcellularLocation>
        <location evidence="1">Membrane</location>
        <topology evidence="1">Multi-pass membrane protein</topology>
    </subcellularLocation>
</comment>
<feature type="region of interest" description="Disordered" evidence="5">
    <location>
        <begin position="83"/>
        <end position="106"/>
    </location>
</feature>
<accession>A0AAV6VB87</accession>
<evidence type="ECO:0000256" key="2">
    <source>
        <dbReference type="ARBA" id="ARBA00022692"/>
    </source>
</evidence>